<comment type="caution">
    <text evidence="2">The sequence shown here is derived from an EMBL/GenBank/DDBJ whole genome shotgun (WGS) entry which is preliminary data.</text>
</comment>
<dbReference type="InterPro" id="IPR001387">
    <property type="entry name" value="Cro/C1-type_HTH"/>
</dbReference>
<feature type="domain" description="HTH cro/C1-type" evidence="1">
    <location>
        <begin position="14"/>
        <end position="50"/>
    </location>
</feature>
<dbReference type="EMBL" id="BARW01002410">
    <property type="protein sequence ID" value="GAI71074.1"/>
    <property type="molecule type" value="Genomic_DNA"/>
</dbReference>
<dbReference type="CDD" id="cd00093">
    <property type="entry name" value="HTH_XRE"/>
    <property type="match status" value="1"/>
</dbReference>
<dbReference type="InterPro" id="IPR010982">
    <property type="entry name" value="Lambda_DNA-bd_dom_sf"/>
</dbReference>
<dbReference type="GO" id="GO:0003677">
    <property type="term" value="F:DNA binding"/>
    <property type="evidence" value="ECO:0007669"/>
    <property type="project" value="InterPro"/>
</dbReference>
<gene>
    <name evidence="2" type="ORF">S12H4_06744</name>
</gene>
<evidence type="ECO:0000313" key="2">
    <source>
        <dbReference type="EMBL" id="GAI71074.1"/>
    </source>
</evidence>
<proteinExistence type="predicted"/>
<organism evidence="2">
    <name type="scientific">marine sediment metagenome</name>
    <dbReference type="NCBI Taxonomy" id="412755"/>
    <lineage>
        <taxon>unclassified sequences</taxon>
        <taxon>metagenomes</taxon>
        <taxon>ecological metagenomes</taxon>
    </lineage>
</organism>
<protein>
    <recommendedName>
        <fullName evidence="1">HTH cro/C1-type domain-containing protein</fullName>
    </recommendedName>
</protein>
<dbReference type="Pfam" id="PF01381">
    <property type="entry name" value="HTH_3"/>
    <property type="match status" value="1"/>
</dbReference>
<name>X1STE0_9ZZZZ</name>
<dbReference type="AlphaFoldDB" id="X1STE0"/>
<sequence length="68" mass="8113">MLYNANMDDLIKKLEIYRLENRIGQKQLADMLNVHFSSVNRWFNGKTIPNKMQQYHIKKLLDKSDNTS</sequence>
<dbReference type="PROSITE" id="PS50943">
    <property type="entry name" value="HTH_CROC1"/>
    <property type="match status" value="1"/>
</dbReference>
<dbReference type="SUPFAM" id="SSF47413">
    <property type="entry name" value="lambda repressor-like DNA-binding domains"/>
    <property type="match status" value="1"/>
</dbReference>
<dbReference type="Gene3D" id="1.10.260.40">
    <property type="entry name" value="lambda repressor-like DNA-binding domains"/>
    <property type="match status" value="1"/>
</dbReference>
<reference evidence="2" key="1">
    <citation type="journal article" date="2014" name="Front. Microbiol.">
        <title>High frequency of phylogenetically diverse reductive dehalogenase-homologous genes in deep subseafloor sedimentary metagenomes.</title>
        <authorList>
            <person name="Kawai M."/>
            <person name="Futagami T."/>
            <person name="Toyoda A."/>
            <person name="Takaki Y."/>
            <person name="Nishi S."/>
            <person name="Hori S."/>
            <person name="Arai W."/>
            <person name="Tsubouchi T."/>
            <person name="Morono Y."/>
            <person name="Uchiyama I."/>
            <person name="Ito T."/>
            <person name="Fujiyama A."/>
            <person name="Inagaki F."/>
            <person name="Takami H."/>
        </authorList>
    </citation>
    <scope>NUCLEOTIDE SEQUENCE</scope>
    <source>
        <strain evidence="2">Expedition CK06-06</strain>
    </source>
</reference>
<accession>X1STE0</accession>
<evidence type="ECO:0000259" key="1">
    <source>
        <dbReference type="PROSITE" id="PS50943"/>
    </source>
</evidence>